<dbReference type="PROSITE" id="PS00108">
    <property type="entry name" value="PROTEIN_KINASE_ST"/>
    <property type="match status" value="1"/>
</dbReference>
<sequence>MVSCVPGQGDSKIAGRYRVLRALGQGGMGTIWLAHDELLDRQVAIKEVLLPQSLDEAGRAEALQRAMREAMAAAQLRHPGIITIHDVLQQDGRPWIVMELLRGRDLKEAVAAEGPWAPERVAELGVRVLEALSVAHARGIQHRDVKPANVYLSDDGRVILTDFGIARLEDQATITESGLLIGSPGFIAPERLRGERGGPESDLWSLAATLYAAVEGQAPYTGTSPLSVLRDALTLPPRPPQRAGHLGPVLMAMMAREPYQRPDPQAAEQMLRRVAEGGQALAPLAPARRTGRAPILAGALVVVAAAAAVAFVALRPDEQPPAPRQASTPAAAPTTAPTSAPTSAPTPAETTAAPTPEPEKTARFTAAVNLCTLLTTRQAGRFVPGTGEGKRGADSCEWTTRGKGLQVRVLSNSQLPDQWSGAVEDAEEQYANSRNSRGREGSRITWSWPEIGLAKPITQPRRNVQDLKGIGDEAFSYELVNPDGHPEHITLVFRLSNINVEVSHVNADKIGKVAALRAATRDAARRLAKALDGQE</sequence>
<evidence type="ECO:0000256" key="8">
    <source>
        <dbReference type="SAM" id="MobiDB-lite"/>
    </source>
</evidence>
<evidence type="ECO:0000256" key="1">
    <source>
        <dbReference type="ARBA" id="ARBA00012513"/>
    </source>
</evidence>
<accession>A0A917Z6J7</accession>
<keyword evidence="11" id="KW-1185">Reference proteome</keyword>
<dbReference type="Gene3D" id="1.10.510.10">
    <property type="entry name" value="Transferase(Phosphotransferase) domain 1"/>
    <property type="match status" value="1"/>
</dbReference>
<evidence type="ECO:0000313" key="11">
    <source>
        <dbReference type="Proteomes" id="UP000646523"/>
    </source>
</evidence>
<keyword evidence="6 7" id="KW-0067">ATP-binding</keyword>
<dbReference type="PROSITE" id="PS50011">
    <property type="entry name" value="PROTEIN_KINASE_DOM"/>
    <property type="match status" value="1"/>
</dbReference>
<proteinExistence type="predicted"/>
<dbReference type="Gene3D" id="3.30.200.20">
    <property type="entry name" value="Phosphorylase Kinase, domain 1"/>
    <property type="match status" value="1"/>
</dbReference>
<feature type="domain" description="Protein kinase" evidence="9">
    <location>
        <begin position="17"/>
        <end position="271"/>
    </location>
</feature>
<dbReference type="InterPro" id="IPR017441">
    <property type="entry name" value="Protein_kinase_ATP_BS"/>
</dbReference>
<protein>
    <recommendedName>
        <fullName evidence="1">non-specific serine/threonine protein kinase</fullName>
        <ecNumber evidence="1">2.7.11.1</ecNumber>
    </recommendedName>
</protein>
<dbReference type="GO" id="GO:0005524">
    <property type="term" value="F:ATP binding"/>
    <property type="evidence" value="ECO:0007669"/>
    <property type="project" value="UniProtKB-UniRule"/>
</dbReference>
<evidence type="ECO:0000256" key="7">
    <source>
        <dbReference type="PROSITE-ProRule" id="PRU10141"/>
    </source>
</evidence>
<dbReference type="EC" id="2.7.11.1" evidence="1"/>
<keyword evidence="4 7" id="KW-0547">Nucleotide-binding</keyword>
<dbReference type="AlphaFoldDB" id="A0A917Z6J7"/>
<evidence type="ECO:0000256" key="2">
    <source>
        <dbReference type="ARBA" id="ARBA00022527"/>
    </source>
</evidence>
<evidence type="ECO:0000259" key="9">
    <source>
        <dbReference type="PROSITE" id="PS50011"/>
    </source>
</evidence>
<gene>
    <name evidence="10" type="ORF">GCM10012289_53940</name>
</gene>
<dbReference type="EMBL" id="BMNH01000020">
    <property type="protein sequence ID" value="GGO76488.1"/>
    <property type="molecule type" value="Genomic_DNA"/>
</dbReference>
<dbReference type="InterPro" id="IPR000719">
    <property type="entry name" value="Prot_kinase_dom"/>
</dbReference>
<evidence type="ECO:0000256" key="4">
    <source>
        <dbReference type="ARBA" id="ARBA00022741"/>
    </source>
</evidence>
<feature type="binding site" evidence="7">
    <location>
        <position position="46"/>
    </location>
    <ligand>
        <name>ATP</name>
        <dbReference type="ChEBI" id="CHEBI:30616"/>
    </ligand>
</feature>
<comment type="caution">
    <text evidence="10">The sequence shown here is derived from an EMBL/GenBank/DDBJ whole genome shotgun (WGS) entry which is preliminary data.</text>
</comment>
<dbReference type="SUPFAM" id="SSF56112">
    <property type="entry name" value="Protein kinase-like (PK-like)"/>
    <property type="match status" value="1"/>
</dbReference>
<keyword evidence="3" id="KW-0808">Transferase</keyword>
<dbReference type="RefSeq" id="WP_225263815.1">
    <property type="nucleotide sequence ID" value="NZ_BMNH01000020.1"/>
</dbReference>
<evidence type="ECO:0000256" key="3">
    <source>
        <dbReference type="ARBA" id="ARBA00022679"/>
    </source>
</evidence>
<organism evidence="10 11">
    <name type="scientific">Nonomuraea cavernae</name>
    <dbReference type="NCBI Taxonomy" id="2045107"/>
    <lineage>
        <taxon>Bacteria</taxon>
        <taxon>Bacillati</taxon>
        <taxon>Actinomycetota</taxon>
        <taxon>Actinomycetes</taxon>
        <taxon>Streptosporangiales</taxon>
        <taxon>Streptosporangiaceae</taxon>
        <taxon>Nonomuraea</taxon>
    </lineage>
</organism>
<dbReference type="InterPro" id="IPR008271">
    <property type="entry name" value="Ser/Thr_kinase_AS"/>
</dbReference>
<dbReference type="GO" id="GO:0004674">
    <property type="term" value="F:protein serine/threonine kinase activity"/>
    <property type="evidence" value="ECO:0007669"/>
    <property type="project" value="UniProtKB-KW"/>
</dbReference>
<dbReference type="SMART" id="SM00220">
    <property type="entry name" value="S_TKc"/>
    <property type="match status" value="1"/>
</dbReference>
<feature type="compositionally biased region" description="Low complexity" evidence="8">
    <location>
        <begin position="324"/>
        <end position="354"/>
    </location>
</feature>
<dbReference type="PANTHER" id="PTHR43289:SF6">
    <property type="entry name" value="SERINE_THREONINE-PROTEIN KINASE NEKL-3"/>
    <property type="match status" value="1"/>
</dbReference>
<name>A0A917Z6J7_9ACTN</name>
<feature type="region of interest" description="Disordered" evidence="8">
    <location>
        <begin position="318"/>
        <end position="360"/>
    </location>
</feature>
<dbReference type="PANTHER" id="PTHR43289">
    <property type="entry name" value="MITOGEN-ACTIVATED PROTEIN KINASE KINASE KINASE 20-RELATED"/>
    <property type="match status" value="1"/>
</dbReference>
<keyword evidence="5" id="KW-0418">Kinase</keyword>
<evidence type="ECO:0000313" key="10">
    <source>
        <dbReference type="EMBL" id="GGO76488.1"/>
    </source>
</evidence>
<evidence type="ECO:0000256" key="5">
    <source>
        <dbReference type="ARBA" id="ARBA00022777"/>
    </source>
</evidence>
<dbReference type="Proteomes" id="UP000646523">
    <property type="component" value="Unassembled WGS sequence"/>
</dbReference>
<reference evidence="10" key="1">
    <citation type="journal article" date="2014" name="Int. J. Syst. Evol. Microbiol.">
        <title>Complete genome sequence of Corynebacterium casei LMG S-19264T (=DSM 44701T), isolated from a smear-ripened cheese.</title>
        <authorList>
            <consortium name="US DOE Joint Genome Institute (JGI-PGF)"/>
            <person name="Walter F."/>
            <person name="Albersmeier A."/>
            <person name="Kalinowski J."/>
            <person name="Ruckert C."/>
        </authorList>
    </citation>
    <scope>NUCLEOTIDE SEQUENCE</scope>
    <source>
        <strain evidence="10">CGMCC 4.7368</strain>
    </source>
</reference>
<reference evidence="10" key="2">
    <citation type="submission" date="2020-09" db="EMBL/GenBank/DDBJ databases">
        <authorList>
            <person name="Sun Q."/>
            <person name="Zhou Y."/>
        </authorList>
    </citation>
    <scope>NUCLEOTIDE SEQUENCE</scope>
    <source>
        <strain evidence="10">CGMCC 4.7368</strain>
    </source>
</reference>
<evidence type="ECO:0000256" key="6">
    <source>
        <dbReference type="ARBA" id="ARBA00022840"/>
    </source>
</evidence>
<dbReference type="PROSITE" id="PS00107">
    <property type="entry name" value="PROTEIN_KINASE_ATP"/>
    <property type="match status" value="1"/>
</dbReference>
<dbReference type="CDD" id="cd14014">
    <property type="entry name" value="STKc_PknB_like"/>
    <property type="match status" value="1"/>
</dbReference>
<dbReference type="InterPro" id="IPR011009">
    <property type="entry name" value="Kinase-like_dom_sf"/>
</dbReference>
<dbReference type="Pfam" id="PF00069">
    <property type="entry name" value="Pkinase"/>
    <property type="match status" value="1"/>
</dbReference>
<keyword evidence="2" id="KW-0723">Serine/threonine-protein kinase</keyword>